<organism evidence="15 16">
    <name type="scientific">Abrus precatorius</name>
    <name type="common">Indian licorice</name>
    <name type="synonym">Glycine abrus</name>
    <dbReference type="NCBI Taxonomy" id="3816"/>
    <lineage>
        <taxon>Eukaryota</taxon>
        <taxon>Viridiplantae</taxon>
        <taxon>Streptophyta</taxon>
        <taxon>Embryophyta</taxon>
        <taxon>Tracheophyta</taxon>
        <taxon>Spermatophyta</taxon>
        <taxon>Magnoliopsida</taxon>
        <taxon>eudicotyledons</taxon>
        <taxon>Gunneridae</taxon>
        <taxon>Pentapetalae</taxon>
        <taxon>rosids</taxon>
        <taxon>fabids</taxon>
        <taxon>Fabales</taxon>
        <taxon>Fabaceae</taxon>
        <taxon>Papilionoideae</taxon>
        <taxon>50 kb inversion clade</taxon>
        <taxon>NPAAA clade</taxon>
        <taxon>indigoferoid/millettioid clade</taxon>
        <taxon>Abreae</taxon>
        <taxon>Abrus</taxon>
    </lineage>
</organism>
<dbReference type="SMART" id="SM00220">
    <property type="entry name" value="S_TKc"/>
    <property type="match status" value="1"/>
</dbReference>
<dbReference type="PANTHER" id="PTHR34590">
    <property type="entry name" value="OS03G0124300 PROTEIN-RELATED"/>
    <property type="match status" value="1"/>
</dbReference>
<sequence length="756" mass="86059">MQFSIIESQTEKPSILAHTLKSLSHFSSGSPNTTTPFSSARISTSKFTYSFSVTHGPWFLRLHFNPTSYDIFEHYKPLFSVKVGNFTLLKDFNPSLWVVNDDDTIIREFCISNETAGTILNVNFLPTTNHSDAYAFVNGIEVVSMPPFLYYSDPTEIYTPNFKLVGSDNQYQLYSDKALETRYRVKVGDMQVQRNQDTGMFRYWDSDRPYILKEYPQSVQSDYTHQPNYKNEVAPNYTAPAIVYMTARSYGMDATEDYNVTWEFEVDPEFVYMVRLHFCEFDYHVHYKGDRVFQIFIDDNLVEELADVINWSGGNLIPVYRDYAVIMLGSKNSNLSIKLQRLPKGVITRYRDVLLNGIEILKISDDNDNLAEPNPDPRLSPHQQQILQTQTSKHKSPIIVIITVAAVSGLVLSSIIGVIVFQRRRRRRAHDTKENPRKTKTEGSSLPSHLCRYFTIAEIRAATNNLDDASIVGVGGFGNVYKGHIDRDTPVAIKRLKPGSDQGDPEFKNEIVMLSQLRHPHLVPLFGYCNDGAEMIVVYDFMHRGSFRDYLYGSDNPPLSWKQRLQILLGASRGLHYLHAGAKQSIIHRDVKSTNILLDENWEAKVSDLGLSKVGPNGVSRTHVTTTVKGSVGYLDPQYYKSQRLTLKSDVYSFGVVLLEVLCARPPLDHSLDNEKVCLVDWVQRCYDEAEIHLTVDPFLKDSITAECLKCYSDMALSCLLDDPKQRPSMTDVIEALELAIHLAEDQHHQNISISF</sequence>
<keyword evidence="8 12" id="KW-0067">ATP-binding</keyword>
<dbReference type="FunFam" id="3.30.200.20:FF:000039">
    <property type="entry name" value="receptor-like protein kinase FERONIA"/>
    <property type="match status" value="1"/>
</dbReference>
<dbReference type="InterPro" id="IPR008271">
    <property type="entry name" value="Ser/Thr_kinase_AS"/>
</dbReference>
<dbReference type="FunFam" id="2.60.120.430:FF:000003">
    <property type="entry name" value="FERONIA receptor-like kinase"/>
    <property type="match status" value="1"/>
</dbReference>
<feature type="binding site" evidence="12">
    <location>
        <position position="494"/>
    </location>
    <ligand>
        <name>ATP</name>
        <dbReference type="ChEBI" id="CHEBI:30616"/>
    </ligand>
</feature>
<evidence type="ECO:0000256" key="3">
    <source>
        <dbReference type="ARBA" id="ARBA00022679"/>
    </source>
</evidence>
<keyword evidence="3" id="KW-0808">Transferase</keyword>
<dbReference type="InterPro" id="IPR001245">
    <property type="entry name" value="Ser-Thr/Tyr_kinase_cat_dom"/>
</dbReference>
<evidence type="ECO:0000256" key="13">
    <source>
        <dbReference type="SAM" id="Phobius"/>
    </source>
</evidence>
<evidence type="ECO:0000256" key="2">
    <source>
        <dbReference type="ARBA" id="ARBA00022527"/>
    </source>
</evidence>
<evidence type="ECO:0000256" key="4">
    <source>
        <dbReference type="ARBA" id="ARBA00022692"/>
    </source>
</evidence>
<evidence type="ECO:0000256" key="8">
    <source>
        <dbReference type="ARBA" id="ARBA00022840"/>
    </source>
</evidence>
<dbReference type="AlphaFoldDB" id="A0A8B8L5G0"/>
<dbReference type="PROSITE" id="PS00108">
    <property type="entry name" value="PROTEIN_KINASE_ST"/>
    <property type="match status" value="1"/>
</dbReference>
<dbReference type="SUPFAM" id="SSF56112">
    <property type="entry name" value="Protein kinase-like (PK-like)"/>
    <property type="match status" value="1"/>
</dbReference>
<dbReference type="GO" id="GO:0005524">
    <property type="term" value="F:ATP binding"/>
    <property type="evidence" value="ECO:0007669"/>
    <property type="project" value="UniProtKB-UniRule"/>
</dbReference>
<dbReference type="CDD" id="cd14066">
    <property type="entry name" value="STKc_IRAK"/>
    <property type="match status" value="1"/>
</dbReference>
<evidence type="ECO:0000256" key="11">
    <source>
        <dbReference type="ARBA" id="ARBA00023180"/>
    </source>
</evidence>
<dbReference type="GO" id="GO:0010038">
    <property type="term" value="P:response to metal ion"/>
    <property type="evidence" value="ECO:0007669"/>
    <property type="project" value="UniProtKB-ARBA"/>
</dbReference>
<dbReference type="GO" id="GO:0016020">
    <property type="term" value="C:membrane"/>
    <property type="evidence" value="ECO:0007669"/>
    <property type="project" value="UniProtKB-SubCell"/>
</dbReference>
<dbReference type="Gene3D" id="1.10.510.10">
    <property type="entry name" value="Transferase(Phosphotransferase) domain 1"/>
    <property type="match status" value="1"/>
</dbReference>
<dbReference type="InterPro" id="IPR011009">
    <property type="entry name" value="Kinase-like_dom_sf"/>
</dbReference>
<gene>
    <name evidence="16" type="primary">LOC113862548</name>
</gene>
<evidence type="ECO:0000256" key="7">
    <source>
        <dbReference type="ARBA" id="ARBA00022777"/>
    </source>
</evidence>
<dbReference type="PROSITE" id="PS50011">
    <property type="entry name" value="PROTEIN_KINASE_DOM"/>
    <property type="match status" value="1"/>
</dbReference>
<reference evidence="15" key="1">
    <citation type="journal article" date="2019" name="Toxins">
        <title>Detection of Abrin-Like and Prepropulchellin-Like Toxin Genes and Transcripts Using Whole Genome Sequencing and Full-Length Transcript Sequencing of Abrus precatorius.</title>
        <authorList>
            <person name="Hovde B.T."/>
            <person name="Daligault H.E."/>
            <person name="Hanschen E.R."/>
            <person name="Kunde Y.A."/>
            <person name="Johnson M.B."/>
            <person name="Starkenburg S.R."/>
            <person name="Johnson S.L."/>
        </authorList>
    </citation>
    <scope>NUCLEOTIDE SEQUENCE [LARGE SCALE GENOMIC DNA]</scope>
</reference>
<evidence type="ECO:0000313" key="16">
    <source>
        <dbReference type="RefSeq" id="XP_027351430.1"/>
    </source>
</evidence>
<evidence type="ECO:0000256" key="10">
    <source>
        <dbReference type="ARBA" id="ARBA00023136"/>
    </source>
</evidence>
<protein>
    <submittedName>
        <fullName evidence="16">Receptor-like protein kinase FERONIA</fullName>
    </submittedName>
</protein>
<dbReference type="OrthoDB" id="1403677at2759"/>
<dbReference type="PROSITE" id="PS00107">
    <property type="entry name" value="PROTEIN_KINASE_ATP"/>
    <property type="match status" value="1"/>
</dbReference>
<dbReference type="GO" id="GO:0004714">
    <property type="term" value="F:transmembrane receptor protein tyrosine kinase activity"/>
    <property type="evidence" value="ECO:0007669"/>
    <property type="project" value="InterPro"/>
</dbReference>
<dbReference type="Gene3D" id="3.30.200.20">
    <property type="entry name" value="Phosphorylase Kinase, domain 1"/>
    <property type="match status" value="1"/>
</dbReference>
<dbReference type="FunFam" id="1.10.510.10:FF:000252">
    <property type="entry name" value="Receptor-like protein kinase FERONIA"/>
    <property type="match status" value="1"/>
</dbReference>
<reference evidence="16" key="2">
    <citation type="submission" date="2025-08" db="UniProtKB">
        <authorList>
            <consortium name="RefSeq"/>
        </authorList>
    </citation>
    <scope>IDENTIFICATION</scope>
    <source>
        <tissue evidence="16">Young leaves</tissue>
    </source>
</reference>
<dbReference type="GeneID" id="113862548"/>
<keyword evidence="5" id="KW-0732">Signal</keyword>
<evidence type="ECO:0000256" key="6">
    <source>
        <dbReference type="ARBA" id="ARBA00022741"/>
    </source>
</evidence>
<keyword evidence="10 13" id="KW-0472">Membrane</keyword>
<evidence type="ECO:0000256" key="9">
    <source>
        <dbReference type="ARBA" id="ARBA00022989"/>
    </source>
</evidence>
<dbReference type="InterPro" id="IPR000719">
    <property type="entry name" value="Prot_kinase_dom"/>
</dbReference>
<feature type="transmembrane region" description="Helical" evidence="13">
    <location>
        <begin position="398"/>
        <end position="421"/>
    </location>
</feature>
<evidence type="ECO:0000313" key="15">
    <source>
        <dbReference type="Proteomes" id="UP000694853"/>
    </source>
</evidence>
<dbReference type="Pfam" id="PF12819">
    <property type="entry name" value="Malectin_like"/>
    <property type="match status" value="1"/>
</dbReference>
<keyword evidence="15" id="KW-1185">Reference proteome</keyword>
<evidence type="ECO:0000256" key="5">
    <source>
        <dbReference type="ARBA" id="ARBA00022729"/>
    </source>
</evidence>
<dbReference type="InterPro" id="IPR045272">
    <property type="entry name" value="ANXUR1/2-like"/>
</dbReference>
<dbReference type="Pfam" id="PF07714">
    <property type="entry name" value="PK_Tyr_Ser-Thr"/>
    <property type="match status" value="1"/>
</dbReference>
<dbReference type="GO" id="GO:0004674">
    <property type="term" value="F:protein serine/threonine kinase activity"/>
    <property type="evidence" value="ECO:0007669"/>
    <property type="project" value="UniProtKB-KW"/>
</dbReference>
<dbReference type="Proteomes" id="UP000694853">
    <property type="component" value="Unplaced"/>
</dbReference>
<evidence type="ECO:0000256" key="12">
    <source>
        <dbReference type="PROSITE-ProRule" id="PRU10141"/>
    </source>
</evidence>
<keyword evidence="4 13" id="KW-0812">Transmembrane</keyword>
<name>A0A8B8L5G0_ABRPR</name>
<dbReference type="Gene3D" id="2.60.120.430">
    <property type="entry name" value="Galactose-binding lectin"/>
    <property type="match status" value="2"/>
</dbReference>
<comment type="subcellular location">
    <subcellularLocation>
        <location evidence="1">Membrane</location>
        <topology evidence="1">Single-pass type I membrane protein</topology>
    </subcellularLocation>
</comment>
<accession>A0A8B8L5G0</accession>
<keyword evidence="7" id="KW-0418">Kinase</keyword>
<proteinExistence type="predicted"/>
<dbReference type="PANTHER" id="PTHR34590:SF15">
    <property type="entry name" value="PROTEIN KINASE DOMAIN-CONTAINING PROTEIN"/>
    <property type="match status" value="1"/>
</dbReference>
<dbReference type="InterPro" id="IPR017441">
    <property type="entry name" value="Protein_kinase_ATP_BS"/>
</dbReference>
<keyword evidence="6 12" id="KW-0547">Nucleotide-binding</keyword>
<evidence type="ECO:0000256" key="1">
    <source>
        <dbReference type="ARBA" id="ARBA00004479"/>
    </source>
</evidence>
<keyword evidence="9 13" id="KW-1133">Transmembrane helix</keyword>
<keyword evidence="2" id="KW-0723">Serine/threonine-protein kinase</keyword>
<dbReference type="FunFam" id="2.60.120.430:FF:000007">
    <property type="entry name" value="FERONIA receptor-like kinase"/>
    <property type="match status" value="1"/>
</dbReference>
<evidence type="ECO:0000259" key="14">
    <source>
        <dbReference type="PROSITE" id="PS50011"/>
    </source>
</evidence>
<keyword evidence="11" id="KW-0325">Glycoprotein</keyword>
<dbReference type="InterPro" id="IPR024788">
    <property type="entry name" value="Malectin-like_Carb-bd_dom"/>
</dbReference>
<dbReference type="KEGG" id="aprc:113862548"/>
<feature type="domain" description="Protein kinase" evidence="14">
    <location>
        <begin position="466"/>
        <end position="752"/>
    </location>
</feature>
<dbReference type="RefSeq" id="XP_027351430.1">
    <property type="nucleotide sequence ID" value="XM_027495629.1"/>
</dbReference>